<comment type="caution">
    <text evidence="1">The sequence shown here is derived from an EMBL/GenBank/DDBJ whole genome shotgun (WGS) entry which is preliminary data.</text>
</comment>
<evidence type="ECO:0000313" key="1">
    <source>
        <dbReference type="EMBL" id="OMP13168.1"/>
    </source>
</evidence>
<protein>
    <submittedName>
        <fullName evidence="1">Uncharacterized protein</fullName>
    </submittedName>
</protein>
<sequence>KCGAAACITFSGVDRARHSALYARDTGAVFGRAGHLCPAVLCAAAAAGPLCTVWRVTGRQQYFPFSLHRDTGAGLTDYRPLVRCCRSQICHGHRADAGFRLHADFGHHDKLARHSADAGAYWPVAQR</sequence>
<dbReference type="Proteomes" id="UP000187203">
    <property type="component" value="Unassembled WGS sequence"/>
</dbReference>
<proteinExistence type="predicted"/>
<evidence type="ECO:0000313" key="2">
    <source>
        <dbReference type="Proteomes" id="UP000187203"/>
    </source>
</evidence>
<gene>
    <name evidence="1" type="ORF">COLO4_02160</name>
</gene>
<feature type="non-terminal residue" evidence="1">
    <location>
        <position position="1"/>
    </location>
</feature>
<keyword evidence="2" id="KW-1185">Reference proteome</keyword>
<organism evidence="1 2">
    <name type="scientific">Corchorus olitorius</name>
    <dbReference type="NCBI Taxonomy" id="93759"/>
    <lineage>
        <taxon>Eukaryota</taxon>
        <taxon>Viridiplantae</taxon>
        <taxon>Streptophyta</taxon>
        <taxon>Embryophyta</taxon>
        <taxon>Tracheophyta</taxon>
        <taxon>Spermatophyta</taxon>
        <taxon>Magnoliopsida</taxon>
        <taxon>eudicotyledons</taxon>
        <taxon>Gunneridae</taxon>
        <taxon>Pentapetalae</taxon>
        <taxon>rosids</taxon>
        <taxon>malvids</taxon>
        <taxon>Malvales</taxon>
        <taxon>Malvaceae</taxon>
        <taxon>Grewioideae</taxon>
        <taxon>Apeibeae</taxon>
        <taxon>Corchorus</taxon>
    </lineage>
</organism>
<reference evidence="2" key="1">
    <citation type="submission" date="2013-09" db="EMBL/GenBank/DDBJ databases">
        <title>Corchorus olitorius genome sequencing.</title>
        <authorList>
            <person name="Alam M."/>
            <person name="Haque M.S."/>
            <person name="Islam M.S."/>
            <person name="Emdad E.M."/>
            <person name="Islam M.M."/>
            <person name="Ahmed B."/>
            <person name="Halim A."/>
            <person name="Hossen Q.M.M."/>
            <person name="Hossain M.Z."/>
            <person name="Ahmed R."/>
            <person name="Khan M.M."/>
            <person name="Islam R."/>
            <person name="Rashid M.M."/>
            <person name="Khan S.A."/>
            <person name="Rahman M.S."/>
            <person name="Alam M."/>
            <person name="Yahiya A.S."/>
            <person name="Khan M.S."/>
            <person name="Azam M.S."/>
            <person name="Haque T."/>
            <person name="Lashkar M.Z.H."/>
            <person name="Akhand A.I."/>
            <person name="Morshed G."/>
            <person name="Roy S."/>
            <person name="Uddin K.S."/>
            <person name="Rabeya T."/>
            <person name="Hossain A.S."/>
            <person name="Chowdhury A."/>
            <person name="Snigdha A.R."/>
            <person name="Mortoza M.S."/>
            <person name="Matin S.A."/>
            <person name="Hoque S.M.E."/>
            <person name="Islam M.K."/>
            <person name="Roy D.K."/>
            <person name="Haider R."/>
            <person name="Moosa M.M."/>
            <person name="Elias S.M."/>
            <person name="Hasan A.M."/>
            <person name="Jahan S."/>
            <person name="Shafiuddin M."/>
            <person name="Mahmood N."/>
            <person name="Shommy N.S."/>
        </authorList>
    </citation>
    <scope>NUCLEOTIDE SEQUENCE [LARGE SCALE GENOMIC DNA]</scope>
    <source>
        <strain evidence="2">cv. O-4</strain>
    </source>
</reference>
<dbReference type="AlphaFoldDB" id="A0A1R3L1L2"/>
<dbReference type="EMBL" id="AWUE01004979">
    <property type="protein sequence ID" value="OMP13168.1"/>
    <property type="molecule type" value="Genomic_DNA"/>
</dbReference>
<name>A0A1R3L1L2_9ROSI</name>
<accession>A0A1R3L1L2</accession>
<feature type="non-terminal residue" evidence="1">
    <location>
        <position position="127"/>
    </location>
</feature>